<dbReference type="InterPro" id="IPR014710">
    <property type="entry name" value="RmlC-like_jellyroll"/>
</dbReference>
<dbReference type="AlphaFoldDB" id="A0A2T4Q2A0"/>
<feature type="domain" description="DUF985" evidence="1">
    <location>
        <begin position="5"/>
        <end position="134"/>
    </location>
</feature>
<dbReference type="Proteomes" id="UP000240717">
    <property type="component" value="Unassembled WGS sequence"/>
</dbReference>
<comment type="caution">
    <text evidence="2">The sequence shown here is derived from an EMBL/GenBank/DDBJ whole genome shotgun (WGS) entry which is preliminary data.</text>
</comment>
<dbReference type="SUPFAM" id="SSF51182">
    <property type="entry name" value="RmlC-like cupins"/>
    <property type="match status" value="1"/>
</dbReference>
<dbReference type="InterPro" id="IPR039935">
    <property type="entry name" value="YML079W-like"/>
</dbReference>
<dbReference type="Gene3D" id="2.60.120.10">
    <property type="entry name" value="Jelly Rolls"/>
    <property type="match status" value="1"/>
</dbReference>
<dbReference type="PANTHER" id="PTHR33387:SF3">
    <property type="entry name" value="DUF985 DOMAIN-CONTAINING PROTEIN"/>
    <property type="match status" value="1"/>
</dbReference>
<organism evidence="2 3">
    <name type="scientific">Staphylococcus warneri</name>
    <dbReference type="NCBI Taxonomy" id="1292"/>
    <lineage>
        <taxon>Bacteria</taxon>
        <taxon>Bacillati</taxon>
        <taxon>Bacillota</taxon>
        <taxon>Bacilli</taxon>
        <taxon>Bacillales</taxon>
        <taxon>Staphylococcaceae</taxon>
        <taxon>Staphylococcus</taxon>
    </lineage>
</organism>
<dbReference type="CDD" id="cd06121">
    <property type="entry name" value="cupin_YML079wp"/>
    <property type="match status" value="1"/>
</dbReference>
<protein>
    <submittedName>
        <fullName evidence="2">Cupin domain-containing protein</fullName>
    </submittedName>
</protein>
<evidence type="ECO:0000313" key="2">
    <source>
        <dbReference type="EMBL" id="PTI51932.1"/>
    </source>
</evidence>
<dbReference type="Pfam" id="PF06172">
    <property type="entry name" value="Cupin_5"/>
    <property type="match status" value="1"/>
</dbReference>
<reference evidence="2 3" key="1">
    <citation type="journal article" date="2016" name="Front. Microbiol.">
        <title>Comprehensive Phylogenetic Analysis of Bovine Non-aureus Staphylococci Species Based on Whole-Genome Sequencing.</title>
        <authorList>
            <person name="Naushad S."/>
            <person name="Barkema H.W."/>
            <person name="Luby C."/>
            <person name="Condas L.A."/>
            <person name="Nobrega D.B."/>
            <person name="Carson D.A."/>
            <person name="De Buck J."/>
        </authorList>
    </citation>
    <scope>NUCLEOTIDE SEQUENCE [LARGE SCALE GENOMIC DNA]</scope>
    <source>
        <strain evidence="2 3">SNUC 2993</strain>
    </source>
</reference>
<proteinExistence type="predicted"/>
<dbReference type="EMBL" id="PZEV01000007">
    <property type="protein sequence ID" value="PTI51932.1"/>
    <property type="molecule type" value="Genomic_DNA"/>
</dbReference>
<accession>A0A2T4Q2A0</accession>
<dbReference type="RefSeq" id="WP_002451003.1">
    <property type="nucleotide sequence ID" value="NZ_CP054017.1"/>
</dbReference>
<dbReference type="STRING" id="1194526.A284_09975"/>
<evidence type="ECO:0000313" key="3">
    <source>
        <dbReference type="Proteomes" id="UP000240717"/>
    </source>
</evidence>
<gene>
    <name evidence="2" type="ORF">BU085_03570</name>
</gene>
<dbReference type="PANTHER" id="PTHR33387">
    <property type="entry name" value="RMLC-LIKE JELLY ROLL FOLD PROTEIN"/>
    <property type="match status" value="1"/>
</dbReference>
<dbReference type="InterPro" id="IPR009327">
    <property type="entry name" value="Cupin_DUF985"/>
</dbReference>
<name>A0A2T4Q2A0_STAWA</name>
<evidence type="ECO:0000259" key="1">
    <source>
        <dbReference type="Pfam" id="PF06172"/>
    </source>
</evidence>
<sequence>MTNAQYWIDQLQMTPHPEGGYFKESIRHGSTNSTRAAFSSIYFLLTSNDISHFHRIDADEVWYYHAGESLTIHMIMPDGKYEAVQLGTNIEAGEVLQYVVPKGTIFASSFEHDEGFCLVGCMCQPAFEYKHFELFEAHELLALYPEHQTLIDQYALKEK</sequence>
<dbReference type="InterPro" id="IPR011051">
    <property type="entry name" value="RmlC_Cupin_sf"/>
</dbReference>